<dbReference type="CDD" id="cd07025">
    <property type="entry name" value="Peptidase_S66"/>
    <property type="match status" value="1"/>
</dbReference>
<dbReference type="PANTHER" id="PTHR30237:SF2">
    <property type="entry name" value="MUREIN TETRAPEPTIDE CARBOXYPEPTIDASE"/>
    <property type="match status" value="1"/>
</dbReference>
<keyword evidence="4" id="KW-0378">Hydrolase</keyword>
<comment type="similarity">
    <text evidence="1">Belongs to the peptidase S66 family.</text>
</comment>
<dbReference type="InterPro" id="IPR029062">
    <property type="entry name" value="Class_I_gatase-like"/>
</dbReference>
<proteinExistence type="inferred from homology"/>
<keyword evidence="2" id="KW-0121">Carboxypeptidase</keyword>
<dbReference type="HOGENOM" id="CLU_034346_0_0_4"/>
<evidence type="ECO:0000313" key="9">
    <source>
        <dbReference type="EMBL" id="ETF02054.1"/>
    </source>
</evidence>
<accession>V8QSU5</accession>
<feature type="active site" description="Nucleophile" evidence="6">
    <location>
        <position position="139"/>
    </location>
</feature>
<dbReference type="eggNOG" id="COG1619">
    <property type="taxonomic scope" value="Bacteria"/>
</dbReference>
<feature type="domain" description="LD-carboxypeptidase C-terminal" evidence="8">
    <location>
        <begin position="202"/>
        <end position="317"/>
    </location>
</feature>
<name>V8QSU5_9BURK</name>
<dbReference type="Pfam" id="PF02016">
    <property type="entry name" value="Peptidase_S66"/>
    <property type="match status" value="1"/>
</dbReference>
<dbReference type="GO" id="GO:0004180">
    <property type="term" value="F:carboxypeptidase activity"/>
    <property type="evidence" value="ECO:0007669"/>
    <property type="project" value="UniProtKB-KW"/>
</dbReference>
<keyword evidence="3" id="KW-0645">Protease</keyword>
<evidence type="ECO:0000259" key="8">
    <source>
        <dbReference type="Pfam" id="PF17676"/>
    </source>
</evidence>
<dbReference type="Gene3D" id="3.40.50.10740">
    <property type="entry name" value="Class I glutamine amidotransferase-like"/>
    <property type="match status" value="1"/>
</dbReference>
<dbReference type="InterPro" id="IPR027461">
    <property type="entry name" value="Carboxypeptidase_A_C_sf"/>
</dbReference>
<dbReference type="PATRIC" id="fig|1424334.3.peg.3009"/>
<evidence type="ECO:0000313" key="10">
    <source>
        <dbReference type="Proteomes" id="UP000018733"/>
    </source>
</evidence>
<evidence type="ECO:0000256" key="3">
    <source>
        <dbReference type="ARBA" id="ARBA00022670"/>
    </source>
</evidence>
<dbReference type="PIRSF" id="PIRSF028757">
    <property type="entry name" value="LD-carboxypeptidase"/>
    <property type="match status" value="1"/>
</dbReference>
<dbReference type="AlphaFoldDB" id="V8QSU5"/>
<reference evidence="9 10" key="1">
    <citation type="journal article" date="2014" name="Genome Announc.">
        <title>Draft Genome Sequence of Advenella kashmirensis Strain W13003, a Polycyclic Aromatic Hydrocarbon-Degrading Bacterium.</title>
        <authorList>
            <person name="Wang X."/>
            <person name="Jin D."/>
            <person name="Zhou L."/>
            <person name="Wu L."/>
            <person name="An W."/>
            <person name="Zhao L."/>
        </authorList>
    </citation>
    <scope>NUCLEOTIDE SEQUENCE [LARGE SCALE GENOMIC DNA]</scope>
    <source>
        <strain evidence="9 10">W13003</strain>
    </source>
</reference>
<dbReference type="SUPFAM" id="SSF141986">
    <property type="entry name" value="LD-carboxypeptidase A C-terminal domain-like"/>
    <property type="match status" value="1"/>
</dbReference>
<feature type="active site" description="Charge relay system" evidence="6">
    <location>
        <position position="233"/>
    </location>
</feature>
<evidence type="ECO:0000256" key="4">
    <source>
        <dbReference type="ARBA" id="ARBA00022801"/>
    </source>
</evidence>
<dbReference type="Pfam" id="PF17676">
    <property type="entry name" value="Peptidase_S66C"/>
    <property type="match status" value="1"/>
</dbReference>
<dbReference type="InterPro" id="IPR003507">
    <property type="entry name" value="S66_fam"/>
</dbReference>
<keyword evidence="10" id="KW-1185">Reference proteome</keyword>
<comment type="caution">
    <text evidence="9">The sequence shown here is derived from an EMBL/GenBank/DDBJ whole genome shotgun (WGS) entry which is preliminary data.</text>
</comment>
<evidence type="ECO:0000256" key="6">
    <source>
        <dbReference type="PIRSR" id="PIRSR028757-1"/>
    </source>
</evidence>
<organism evidence="9 10">
    <name type="scientific">Advenella kashmirensis W13003</name>
    <dbReference type="NCBI Taxonomy" id="1424334"/>
    <lineage>
        <taxon>Bacteria</taxon>
        <taxon>Pseudomonadati</taxon>
        <taxon>Pseudomonadota</taxon>
        <taxon>Betaproteobacteria</taxon>
        <taxon>Burkholderiales</taxon>
        <taxon>Alcaligenaceae</taxon>
    </lineage>
</organism>
<dbReference type="InterPro" id="IPR027478">
    <property type="entry name" value="LdcA_N"/>
</dbReference>
<evidence type="ECO:0000256" key="5">
    <source>
        <dbReference type="ARBA" id="ARBA00022825"/>
    </source>
</evidence>
<dbReference type="InterPro" id="IPR040921">
    <property type="entry name" value="Peptidase_S66C"/>
</dbReference>
<dbReference type="RefSeq" id="WP_024005944.1">
    <property type="nucleotide sequence ID" value="NZ_KI650980.1"/>
</dbReference>
<dbReference type="EMBL" id="AYXT01000010">
    <property type="protein sequence ID" value="ETF02054.1"/>
    <property type="molecule type" value="Genomic_DNA"/>
</dbReference>
<protein>
    <submittedName>
        <fullName evidence="9">Peptidase S66</fullName>
    </submittedName>
</protein>
<dbReference type="Gene3D" id="3.50.30.60">
    <property type="entry name" value="LD-carboxypeptidase A C-terminal domain-like"/>
    <property type="match status" value="1"/>
</dbReference>
<dbReference type="GO" id="GO:0008236">
    <property type="term" value="F:serine-type peptidase activity"/>
    <property type="evidence" value="ECO:0007669"/>
    <property type="project" value="UniProtKB-KW"/>
</dbReference>
<dbReference type="OrthoDB" id="9807329at2"/>
<keyword evidence="5" id="KW-0720">Serine protease</keyword>
<dbReference type="STRING" id="1424334.W822_14955"/>
<evidence type="ECO:0000256" key="1">
    <source>
        <dbReference type="ARBA" id="ARBA00010233"/>
    </source>
</evidence>
<dbReference type="PANTHER" id="PTHR30237">
    <property type="entry name" value="MURAMOYLTETRAPEPTIDE CARBOXYPEPTIDASE"/>
    <property type="match status" value="1"/>
</dbReference>
<evidence type="ECO:0000259" key="7">
    <source>
        <dbReference type="Pfam" id="PF02016"/>
    </source>
</evidence>
<dbReference type="SUPFAM" id="SSF52317">
    <property type="entry name" value="Class I glutamine amidotransferase-like"/>
    <property type="match status" value="1"/>
</dbReference>
<dbReference type="GO" id="GO:0006508">
    <property type="term" value="P:proteolysis"/>
    <property type="evidence" value="ECO:0007669"/>
    <property type="project" value="UniProtKB-KW"/>
</dbReference>
<sequence>MSNASSSGKKESIQEQLNDAQILFDEADDVAYQPTRYLNKLNVYGLSPSGYVQDEDVLKRAVKNLKKSGVKVTVDKAALHQDMRFGGADEDRVAAIARAAKHASGIVMPTRGGYGLSRILHRIDWKLLERHPKRYVGFSDFTAFNLALLAKTGMSSYTGPNLLDFGKNTVDELTYDIFLEVMHGELEILSFESEGSDAVDTRGTLWGGNLAMIASLVGTPFLPKIKNGILFLEDVGEYPFRVERMLTQLLHAGVLARQKAIVLGHFTEYKLSAQDKGFDMPEVVRWLRANTGLPVVSGLPYGHGDVRVTLPIGKKVGLATEADMAYLVIDDHHHHDHDHHGHDHSHK</sequence>
<evidence type="ECO:0000256" key="2">
    <source>
        <dbReference type="ARBA" id="ARBA00022645"/>
    </source>
</evidence>
<dbReference type="InterPro" id="IPR040449">
    <property type="entry name" value="Peptidase_S66_N"/>
</dbReference>
<dbReference type="Proteomes" id="UP000018733">
    <property type="component" value="Unassembled WGS sequence"/>
</dbReference>
<feature type="active site" description="Charge relay system" evidence="6">
    <location>
        <position position="303"/>
    </location>
</feature>
<gene>
    <name evidence="9" type="ORF">W822_14955</name>
</gene>
<feature type="domain" description="LD-carboxypeptidase N-terminal" evidence="7">
    <location>
        <begin position="46"/>
        <end position="159"/>
    </location>
</feature>